<dbReference type="InterPro" id="IPR034122">
    <property type="entry name" value="Retropepsin-like_bacterial"/>
</dbReference>
<dbReference type="Pfam" id="PF13975">
    <property type="entry name" value="gag-asp_proteas"/>
    <property type="match status" value="1"/>
</dbReference>
<dbReference type="Proteomes" id="UP000245708">
    <property type="component" value="Unassembled WGS sequence"/>
</dbReference>
<evidence type="ECO:0000256" key="1">
    <source>
        <dbReference type="SAM" id="Phobius"/>
    </source>
</evidence>
<keyword evidence="1" id="KW-1133">Transmembrane helix</keyword>
<feature type="transmembrane region" description="Helical" evidence="1">
    <location>
        <begin position="12"/>
        <end position="28"/>
    </location>
</feature>
<dbReference type="PROSITE" id="PS00141">
    <property type="entry name" value="ASP_PROTEASE"/>
    <property type="match status" value="1"/>
</dbReference>
<evidence type="ECO:0000313" key="2">
    <source>
        <dbReference type="EMBL" id="PWK60435.1"/>
    </source>
</evidence>
<keyword evidence="2" id="KW-0378">Hydrolase</keyword>
<dbReference type="InterPro" id="IPR011969">
    <property type="entry name" value="Clan_AA_Asp_peptidase_C"/>
</dbReference>
<evidence type="ECO:0000313" key="3">
    <source>
        <dbReference type="Proteomes" id="UP000245708"/>
    </source>
</evidence>
<proteinExistence type="predicted"/>
<keyword evidence="2" id="KW-0645">Protease</keyword>
<dbReference type="SUPFAM" id="SSF50630">
    <property type="entry name" value="Acid proteases"/>
    <property type="match status" value="1"/>
</dbReference>
<dbReference type="InterPro" id="IPR021109">
    <property type="entry name" value="Peptidase_aspartic_dom_sf"/>
</dbReference>
<dbReference type="RefSeq" id="WP_342767628.1">
    <property type="nucleotide sequence ID" value="NZ_QGGW01000004.1"/>
</dbReference>
<dbReference type="CDD" id="cd05483">
    <property type="entry name" value="retropepsin_like_bacteria"/>
    <property type="match status" value="1"/>
</dbReference>
<protein>
    <submittedName>
        <fullName evidence="2">Aspartyl protease family protein</fullName>
    </submittedName>
</protein>
<feature type="transmembrane region" description="Helical" evidence="1">
    <location>
        <begin position="40"/>
        <end position="58"/>
    </location>
</feature>
<keyword evidence="1" id="KW-0472">Membrane</keyword>
<sequence>MDMTGDQIGSMIYLLLLGTVIAGWYLVANRRQLGRVAQHAAIWVFIFLGAIVAVGMWTDVRDTVAPRQTLMQDGAQVVIPMAPDGHFYLTLELNGVPVRFVVDTGASEMVLSAEDAARIGISQDALVFSGRALTANGQVATAPVRIETVALGPHVDTGVRAVVNGGDLFESLLGMSYLRRFDRLEIAGGRMVLER</sequence>
<dbReference type="AlphaFoldDB" id="A0A316GIJ6"/>
<dbReference type="EMBL" id="QGGW01000004">
    <property type="protein sequence ID" value="PWK60435.1"/>
    <property type="molecule type" value="Genomic_DNA"/>
</dbReference>
<name>A0A316GIJ6_9RHOB</name>
<keyword evidence="1" id="KW-0812">Transmembrane</keyword>
<dbReference type="Gene3D" id="2.40.70.10">
    <property type="entry name" value="Acid Proteases"/>
    <property type="match status" value="1"/>
</dbReference>
<dbReference type="GO" id="GO:0004190">
    <property type="term" value="F:aspartic-type endopeptidase activity"/>
    <property type="evidence" value="ECO:0007669"/>
    <property type="project" value="InterPro"/>
</dbReference>
<dbReference type="InterPro" id="IPR001969">
    <property type="entry name" value="Aspartic_peptidase_AS"/>
</dbReference>
<dbReference type="GO" id="GO:0006508">
    <property type="term" value="P:proteolysis"/>
    <property type="evidence" value="ECO:0007669"/>
    <property type="project" value="UniProtKB-KW"/>
</dbReference>
<reference evidence="2 3" key="1">
    <citation type="submission" date="2018-05" db="EMBL/GenBank/DDBJ databases">
        <title>Genomic Encyclopedia of Type Strains, Phase IV (KMG-IV): sequencing the most valuable type-strain genomes for metagenomic binning, comparative biology and taxonomic classification.</title>
        <authorList>
            <person name="Goeker M."/>
        </authorList>
    </citation>
    <scope>NUCLEOTIDE SEQUENCE [LARGE SCALE GENOMIC DNA]</scope>
    <source>
        <strain evidence="2 3">DSM 16097</strain>
    </source>
</reference>
<gene>
    <name evidence="2" type="ORF">C7455_10471</name>
</gene>
<accession>A0A316GIJ6</accession>
<keyword evidence="3" id="KW-1185">Reference proteome</keyword>
<comment type="caution">
    <text evidence="2">The sequence shown here is derived from an EMBL/GenBank/DDBJ whole genome shotgun (WGS) entry which is preliminary data.</text>
</comment>
<organism evidence="2 3">
    <name type="scientific">Roseicyclus mahoneyensis</name>
    <dbReference type="NCBI Taxonomy" id="164332"/>
    <lineage>
        <taxon>Bacteria</taxon>
        <taxon>Pseudomonadati</taxon>
        <taxon>Pseudomonadota</taxon>
        <taxon>Alphaproteobacteria</taxon>
        <taxon>Rhodobacterales</taxon>
        <taxon>Roseobacteraceae</taxon>
        <taxon>Roseicyclus</taxon>
    </lineage>
</organism>
<dbReference type="NCBIfam" id="TIGR02281">
    <property type="entry name" value="clan_AA_DTGA"/>
    <property type="match status" value="1"/>
</dbReference>